<protein>
    <submittedName>
        <fullName evidence="1">Uncharacterized protein</fullName>
    </submittedName>
</protein>
<evidence type="ECO:0000313" key="1">
    <source>
        <dbReference type="EMBL" id="SDE58115.1"/>
    </source>
</evidence>
<name>A0A1G7E429_9FLAO</name>
<sequence length="119" mass="13598">MAIRFIFLILTGFLMLSVSCSEENEAYYFQVNNDVTTLVGQPISIDLKQLKDAGINLKSPLQLNQEIDGNEARLDYQIDSVNGTFSFVPTYEGNTEGDTWYRIENLTKPRKLGVHVFEW</sequence>
<accession>A0A1G7E429</accession>
<dbReference type="AlphaFoldDB" id="A0A1G7E429"/>
<evidence type="ECO:0000313" key="2">
    <source>
        <dbReference type="Proteomes" id="UP000199109"/>
    </source>
</evidence>
<gene>
    <name evidence="1" type="ORF">SAMN05421636_1065</name>
</gene>
<dbReference type="EMBL" id="FNAO01000006">
    <property type="protein sequence ID" value="SDE58115.1"/>
    <property type="molecule type" value="Genomic_DNA"/>
</dbReference>
<dbReference type="RefSeq" id="WP_091869036.1">
    <property type="nucleotide sequence ID" value="NZ_FNAO01000006.1"/>
</dbReference>
<dbReference type="PROSITE" id="PS51257">
    <property type="entry name" value="PROKAR_LIPOPROTEIN"/>
    <property type="match status" value="1"/>
</dbReference>
<dbReference type="STRING" id="641691.SAMN05421636_1065"/>
<reference evidence="1 2" key="1">
    <citation type="submission" date="2016-10" db="EMBL/GenBank/DDBJ databases">
        <authorList>
            <person name="de Groot N.N."/>
        </authorList>
    </citation>
    <scope>NUCLEOTIDE SEQUENCE [LARGE SCALE GENOMIC DNA]</scope>
    <source>
        <strain evidence="1 2">DSM 23421</strain>
    </source>
</reference>
<keyword evidence="2" id="KW-1185">Reference proteome</keyword>
<organism evidence="1 2">
    <name type="scientific">Pricia antarctica</name>
    <dbReference type="NCBI Taxonomy" id="641691"/>
    <lineage>
        <taxon>Bacteria</taxon>
        <taxon>Pseudomonadati</taxon>
        <taxon>Bacteroidota</taxon>
        <taxon>Flavobacteriia</taxon>
        <taxon>Flavobacteriales</taxon>
        <taxon>Flavobacteriaceae</taxon>
        <taxon>Pricia</taxon>
    </lineage>
</organism>
<dbReference type="Proteomes" id="UP000199109">
    <property type="component" value="Unassembled WGS sequence"/>
</dbReference>
<proteinExistence type="predicted"/>